<comment type="catalytic activity">
    <reaction evidence="1 11">
        <text>Cleaves type-1 transmembrane domains using a catalytic dyad composed of serine and histidine that are contributed by different transmembrane domains.</text>
        <dbReference type="EC" id="3.4.21.105"/>
    </reaction>
</comment>
<comment type="function">
    <text evidence="11">Serine protease involved in intramembrane proteolysis.</text>
</comment>
<evidence type="ECO:0000256" key="6">
    <source>
        <dbReference type="ARBA" id="ARBA00022692"/>
    </source>
</evidence>
<evidence type="ECO:0000256" key="12">
    <source>
        <dbReference type="SAM" id="MobiDB-lite"/>
    </source>
</evidence>
<feature type="compositionally biased region" description="Polar residues" evidence="12">
    <location>
        <begin position="24"/>
        <end position="38"/>
    </location>
</feature>
<dbReference type="EMBL" id="JAOPGA020000995">
    <property type="protein sequence ID" value="KAL0483840.1"/>
    <property type="molecule type" value="Genomic_DNA"/>
</dbReference>
<evidence type="ECO:0000256" key="8">
    <source>
        <dbReference type="ARBA" id="ARBA00022825"/>
    </source>
</evidence>
<keyword evidence="6 11" id="KW-0812">Transmembrane</keyword>
<organism evidence="14 15">
    <name type="scientific">Acrasis kona</name>
    <dbReference type="NCBI Taxonomy" id="1008807"/>
    <lineage>
        <taxon>Eukaryota</taxon>
        <taxon>Discoba</taxon>
        <taxon>Heterolobosea</taxon>
        <taxon>Tetramitia</taxon>
        <taxon>Eutetramitia</taxon>
        <taxon>Acrasidae</taxon>
        <taxon>Acrasis</taxon>
    </lineage>
</organism>
<evidence type="ECO:0000256" key="4">
    <source>
        <dbReference type="ARBA" id="ARBA00013039"/>
    </source>
</evidence>
<evidence type="ECO:0000256" key="2">
    <source>
        <dbReference type="ARBA" id="ARBA00004141"/>
    </source>
</evidence>
<dbReference type="PANTHER" id="PTHR22936:SF69">
    <property type="entry name" value="RHOMBOID-LIKE PROTEIN"/>
    <property type="match status" value="1"/>
</dbReference>
<evidence type="ECO:0000256" key="1">
    <source>
        <dbReference type="ARBA" id="ARBA00000156"/>
    </source>
</evidence>
<feature type="region of interest" description="Disordered" evidence="12">
    <location>
        <begin position="1"/>
        <end position="38"/>
    </location>
</feature>
<feature type="transmembrane region" description="Helical" evidence="11">
    <location>
        <begin position="162"/>
        <end position="187"/>
    </location>
</feature>
<evidence type="ECO:0000256" key="3">
    <source>
        <dbReference type="ARBA" id="ARBA00009045"/>
    </source>
</evidence>
<dbReference type="EC" id="3.4.21.105" evidence="4"/>
<keyword evidence="5 11" id="KW-0645">Protease</keyword>
<evidence type="ECO:0000313" key="14">
    <source>
        <dbReference type="EMBL" id="KAL0483840.1"/>
    </source>
</evidence>
<gene>
    <name evidence="14" type="ORF">AKO1_014039</name>
</gene>
<feature type="transmembrane region" description="Helical" evidence="11">
    <location>
        <begin position="252"/>
        <end position="271"/>
    </location>
</feature>
<feature type="domain" description="Peptidase S54 rhomboid" evidence="13">
    <location>
        <begin position="158"/>
        <end position="295"/>
    </location>
</feature>
<evidence type="ECO:0000256" key="9">
    <source>
        <dbReference type="ARBA" id="ARBA00022989"/>
    </source>
</evidence>
<feature type="transmembrane region" description="Helical" evidence="11">
    <location>
        <begin position="225"/>
        <end position="245"/>
    </location>
</feature>
<dbReference type="InterPro" id="IPR002610">
    <property type="entry name" value="Peptidase_S54_rhomboid-like"/>
</dbReference>
<dbReference type="PANTHER" id="PTHR22936">
    <property type="entry name" value="RHOMBOID-RELATED"/>
    <property type="match status" value="1"/>
</dbReference>
<reference evidence="14 15" key="1">
    <citation type="submission" date="2024-03" db="EMBL/GenBank/DDBJ databases">
        <title>The Acrasis kona genome and developmental transcriptomes reveal deep origins of eukaryotic multicellular pathways.</title>
        <authorList>
            <person name="Sheikh S."/>
            <person name="Fu C.-J."/>
            <person name="Brown M.W."/>
            <person name="Baldauf S.L."/>
        </authorList>
    </citation>
    <scope>NUCLEOTIDE SEQUENCE [LARGE SCALE GENOMIC DNA]</scope>
    <source>
        <strain evidence="14 15">ATCC MYA-3509</strain>
    </source>
</reference>
<keyword evidence="7 11" id="KW-0378">Hydrolase</keyword>
<evidence type="ECO:0000256" key="7">
    <source>
        <dbReference type="ARBA" id="ARBA00022801"/>
    </source>
</evidence>
<dbReference type="GO" id="GO:0004252">
    <property type="term" value="F:serine-type endopeptidase activity"/>
    <property type="evidence" value="ECO:0007669"/>
    <property type="project" value="InterPro"/>
</dbReference>
<dbReference type="Gene3D" id="1.20.1540.10">
    <property type="entry name" value="Rhomboid-like"/>
    <property type="match status" value="1"/>
</dbReference>
<dbReference type="GO" id="GO:0006508">
    <property type="term" value="P:proteolysis"/>
    <property type="evidence" value="ECO:0007669"/>
    <property type="project" value="UniProtKB-KW"/>
</dbReference>
<feature type="compositionally biased region" description="Basic and acidic residues" evidence="12">
    <location>
        <begin position="1"/>
        <end position="10"/>
    </location>
</feature>
<dbReference type="InterPro" id="IPR035952">
    <property type="entry name" value="Rhomboid-like_sf"/>
</dbReference>
<evidence type="ECO:0000313" key="15">
    <source>
        <dbReference type="Proteomes" id="UP001431209"/>
    </source>
</evidence>
<accession>A0AAW2Z4F8</accession>
<dbReference type="InterPro" id="IPR022764">
    <property type="entry name" value="Peptidase_S54_rhomboid_dom"/>
</dbReference>
<feature type="transmembrane region" description="Helical" evidence="11">
    <location>
        <begin position="277"/>
        <end position="295"/>
    </location>
</feature>
<sequence length="338" mass="38343">MPIHTLRDYEAQDNPQSRPMPVPNQWQGGNTSSENTEQPQYGFGQQFMNYGQTDERQDDQFWSWNLGEQQPKWYHILLLCCCPCFVGNPCSPIRRQDYKRMLLTFIFWITILDIIYFIVEVSLGGVVSREVNPALGPGDATLIKLGAKQAYLIKNKYEIHRLLVPIIMHAGFMHLFMNLFVQFMIGLGYERNWKFYRIIPIYVISGIAGNLLSCCALPNNLSVGASGAILGLIGAKLANIICRWYKIPPQHRIVQVISAVITVAIVMLWSFSEYIDWASHLGGLIMGFFLGLAMFANSIENKVIRLLFIIVPSVLAFIFLLITSLMLGLVVKPLAIDY</sequence>
<keyword evidence="9 11" id="KW-1133">Transmembrane helix</keyword>
<dbReference type="AlphaFoldDB" id="A0AAW2Z4F8"/>
<comment type="similarity">
    <text evidence="3 11">Belongs to the peptidase S54 family.</text>
</comment>
<feature type="transmembrane region" description="Helical" evidence="11">
    <location>
        <begin position="102"/>
        <end position="119"/>
    </location>
</feature>
<evidence type="ECO:0000256" key="11">
    <source>
        <dbReference type="RuleBase" id="RU362115"/>
    </source>
</evidence>
<evidence type="ECO:0000256" key="5">
    <source>
        <dbReference type="ARBA" id="ARBA00022670"/>
    </source>
</evidence>
<dbReference type="Pfam" id="PF01694">
    <property type="entry name" value="Rhomboid"/>
    <property type="match status" value="1"/>
</dbReference>
<name>A0AAW2Z4F8_9EUKA</name>
<dbReference type="SUPFAM" id="SSF144091">
    <property type="entry name" value="Rhomboid-like"/>
    <property type="match status" value="1"/>
</dbReference>
<keyword evidence="10 11" id="KW-0472">Membrane</keyword>
<protein>
    <recommendedName>
        <fullName evidence="4">rhomboid protease</fullName>
        <ecNumber evidence="4">3.4.21.105</ecNumber>
    </recommendedName>
</protein>
<dbReference type="Proteomes" id="UP001431209">
    <property type="component" value="Unassembled WGS sequence"/>
</dbReference>
<feature type="transmembrane region" description="Helical" evidence="11">
    <location>
        <begin position="199"/>
        <end position="219"/>
    </location>
</feature>
<keyword evidence="8 11" id="KW-0720">Serine protease</keyword>
<dbReference type="GO" id="GO:0016020">
    <property type="term" value="C:membrane"/>
    <property type="evidence" value="ECO:0007669"/>
    <property type="project" value="UniProtKB-SubCell"/>
</dbReference>
<proteinExistence type="inferred from homology"/>
<comment type="caution">
    <text evidence="14">The sequence shown here is derived from an EMBL/GenBank/DDBJ whole genome shotgun (WGS) entry which is preliminary data.</text>
</comment>
<evidence type="ECO:0000259" key="13">
    <source>
        <dbReference type="Pfam" id="PF01694"/>
    </source>
</evidence>
<feature type="transmembrane region" description="Helical" evidence="11">
    <location>
        <begin position="307"/>
        <end position="331"/>
    </location>
</feature>
<evidence type="ECO:0000256" key="10">
    <source>
        <dbReference type="ARBA" id="ARBA00023136"/>
    </source>
</evidence>
<comment type="subcellular location">
    <subcellularLocation>
        <location evidence="2 11">Membrane</location>
        <topology evidence="2 11">Multi-pass membrane protein</topology>
    </subcellularLocation>
</comment>
<keyword evidence="15" id="KW-1185">Reference proteome</keyword>